<dbReference type="EMBL" id="JAQQAF010000006">
    <property type="protein sequence ID" value="KAJ8476234.1"/>
    <property type="molecule type" value="Genomic_DNA"/>
</dbReference>
<evidence type="ECO:0000313" key="3">
    <source>
        <dbReference type="Proteomes" id="UP001222027"/>
    </source>
</evidence>
<evidence type="ECO:0000313" key="2">
    <source>
        <dbReference type="EMBL" id="KAJ8476234.1"/>
    </source>
</evidence>
<accession>A0AAV8QI83</accession>
<evidence type="ECO:0000256" key="1">
    <source>
        <dbReference type="SAM" id="Phobius"/>
    </source>
</evidence>
<keyword evidence="1" id="KW-0812">Transmembrane</keyword>
<comment type="caution">
    <text evidence="2">The sequence shown here is derived from an EMBL/GenBank/DDBJ whole genome shotgun (WGS) entry which is preliminary data.</text>
</comment>
<keyword evidence="3" id="KW-1185">Reference proteome</keyword>
<reference evidence="2 3" key="1">
    <citation type="submission" date="2022-12" db="EMBL/GenBank/DDBJ databases">
        <title>Chromosome-scale assembly of the Ensete ventricosum genome.</title>
        <authorList>
            <person name="Dussert Y."/>
            <person name="Stocks J."/>
            <person name="Wendawek A."/>
            <person name="Woldeyes F."/>
            <person name="Nichols R.A."/>
            <person name="Borrell J.S."/>
        </authorList>
    </citation>
    <scope>NUCLEOTIDE SEQUENCE [LARGE SCALE GENOMIC DNA]</scope>
    <source>
        <strain evidence="3">cv. Maze</strain>
        <tissue evidence="2">Seeds</tissue>
    </source>
</reference>
<dbReference type="AlphaFoldDB" id="A0AAV8QI83"/>
<protein>
    <submittedName>
        <fullName evidence="2">Uncharacterized protein</fullName>
    </submittedName>
</protein>
<keyword evidence="1" id="KW-0472">Membrane</keyword>
<proteinExistence type="predicted"/>
<organism evidence="2 3">
    <name type="scientific">Ensete ventricosum</name>
    <name type="common">Abyssinian banana</name>
    <name type="synonym">Musa ensete</name>
    <dbReference type="NCBI Taxonomy" id="4639"/>
    <lineage>
        <taxon>Eukaryota</taxon>
        <taxon>Viridiplantae</taxon>
        <taxon>Streptophyta</taxon>
        <taxon>Embryophyta</taxon>
        <taxon>Tracheophyta</taxon>
        <taxon>Spermatophyta</taxon>
        <taxon>Magnoliopsida</taxon>
        <taxon>Liliopsida</taxon>
        <taxon>Zingiberales</taxon>
        <taxon>Musaceae</taxon>
        <taxon>Ensete</taxon>
    </lineage>
</organism>
<feature type="transmembrane region" description="Helical" evidence="1">
    <location>
        <begin position="20"/>
        <end position="39"/>
    </location>
</feature>
<sequence length="191" mass="20593">MTQTEQSVIGLGGLHLATSTGFIVAAVIVFFIFVFLLCLRAKRHRGANHVFPTEPAAVVAQRPGLQAAASEVLPSMVFRCEGFKQGSGMPPSASASCRRARKHGYCSGATMPSIYIWFCYRSAVARWCSTPRNPPILGSQGVSWSSSGSCAVVAEIAVGRHESIRAMHAAAVRQRAHRIYNVILRPGHQEA</sequence>
<dbReference type="Proteomes" id="UP001222027">
    <property type="component" value="Unassembled WGS sequence"/>
</dbReference>
<name>A0AAV8QI83_ENSVE</name>
<gene>
    <name evidence="2" type="ORF">OPV22_019961</name>
</gene>
<keyword evidence="1" id="KW-1133">Transmembrane helix</keyword>